<dbReference type="PANTHER" id="PTHR46263:SF1">
    <property type="entry name" value="ARMADILLO REPEAT-CONTAINING PROTEIN 7"/>
    <property type="match status" value="1"/>
</dbReference>
<dbReference type="Gene3D" id="1.25.10.10">
    <property type="entry name" value="Leucine-rich Repeat Variant"/>
    <property type="match status" value="1"/>
</dbReference>
<dbReference type="InterPro" id="IPR011989">
    <property type="entry name" value="ARM-like"/>
</dbReference>
<dbReference type="Proteomes" id="UP000825935">
    <property type="component" value="Chromosome 39"/>
</dbReference>
<gene>
    <name evidence="1" type="ORF">KP509_39G005400</name>
</gene>
<evidence type="ECO:0008006" key="3">
    <source>
        <dbReference type="Google" id="ProtNLM"/>
    </source>
</evidence>
<dbReference type="OMA" id="AILQCML"/>
<dbReference type="EMBL" id="CM035444">
    <property type="protein sequence ID" value="KAH7276399.1"/>
    <property type="molecule type" value="Genomic_DNA"/>
</dbReference>
<organism evidence="1 2">
    <name type="scientific">Ceratopteris richardii</name>
    <name type="common">Triangle waterfern</name>
    <dbReference type="NCBI Taxonomy" id="49495"/>
    <lineage>
        <taxon>Eukaryota</taxon>
        <taxon>Viridiplantae</taxon>
        <taxon>Streptophyta</taxon>
        <taxon>Embryophyta</taxon>
        <taxon>Tracheophyta</taxon>
        <taxon>Polypodiopsida</taxon>
        <taxon>Polypodiidae</taxon>
        <taxon>Polypodiales</taxon>
        <taxon>Pteridineae</taxon>
        <taxon>Pteridaceae</taxon>
        <taxon>Parkerioideae</taxon>
        <taxon>Ceratopteris</taxon>
    </lineage>
</organism>
<dbReference type="EMBL" id="CM035444">
    <property type="protein sequence ID" value="KAH7276398.1"/>
    <property type="molecule type" value="Genomic_DNA"/>
</dbReference>
<evidence type="ECO:0000313" key="2">
    <source>
        <dbReference type="Proteomes" id="UP000825935"/>
    </source>
</evidence>
<dbReference type="PANTHER" id="PTHR46263">
    <property type="entry name" value="ARMADILLO REPEAT-CONTAINING PROTEIN 7"/>
    <property type="match status" value="1"/>
</dbReference>
<name>A0A8T2PYB5_CERRI</name>
<evidence type="ECO:0000313" key="1">
    <source>
        <dbReference type="EMBL" id="KAH7276399.1"/>
    </source>
</evidence>
<dbReference type="SUPFAM" id="SSF48371">
    <property type="entry name" value="ARM repeat"/>
    <property type="match status" value="1"/>
</dbReference>
<comment type="caution">
    <text evidence="1">The sequence shown here is derived from an EMBL/GenBank/DDBJ whole genome shotgun (WGS) entry which is preliminary data.</text>
</comment>
<proteinExistence type="predicted"/>
<dbReference type="AlphaFoldDB" id="A0A8T2PYB5"/>
<dbReference type="InterPro" id="IPR016024">
    <property type="entry name" value="ARM-type_fold"/>
</dbReference>
<reference evidence="1" key="1">
    <citation type="submission" date="2021-08" db="EMBL/GenBank/DDBJ databases">
        <title>WGS assembly of Ceratopteris richardii.</title>
        <authorList>
            <person name="Marchant D.B."/>
            <person name="Chen G."/>
            <person name="Jenkins J."/>
            <person name="Shu S."/>
            <person name="Leebens-Mack J."/>
            <person name="Grimwood J."/>
            <person name="Schmutz J."/>
            <person name="Soltis P."/>
            <person name="Soltis D."/>
            <person name="Chen Z.-H."/>
        </authorList>
    </citation>
    <scope>NUCLEOTIDE SEQUENCE</scope>
    <source>
        <strain evidence="1">Whitten #5841</strain>
        <tissue evidence="1">Leaf</tissue>
    </source>
</reference>
<dbReference type="OrthoDB" id="201709at2759"/>
<protein>
    <recommendedName>
        <fullName evidence="3">Armadillo repeat-containing protein 7</fullName>
    </recommendedName>
</protein>
<dbReference type="InterPro" id="IPR042462">
    <property type="entry name" value="ARMC7"/>
</dbReference>
<accession>A0A8T2PYB5</accession>
<sequence length="176" mass="20179">MFTSKERQKQRTGRYGSSREDYLQELVTEFQKTTNEDSKCNIVAHLANFAYDPFNYEFFRKLNVIELFLDCLTEPCTKMVEYGMAGICNCCPDPANAAIIVENNGIRSIISCIFHTNRKIALYAVTALYFLCTPLTRAEIIIPSLIEQMKYFTENGSTDIQLKNTANAFLDKHLRT</sequence>
<keyword evidence="2" id="KW-1185">Reference proteome</keyword>